<comment type="caution">
    <text evidence="1">The sequence shown here is derived from an EMBL/GenBank/DDBJ whole genome shotgun (WGS) entry which is preliminary data.</text>
</comment>
<proteinExistence type="predicted"/>
<name>A0A7U7GBQ3_9GAMM</name>
<gene>
    <name evidence="1" type="ORF">BN874_2320002</name>
</gene>
<accession>A0A7U7GBQ3</accession>
<dbReference type="EMBL" id="CBTK010000149">
    <property type="protein sequence ID" value="CDH45400.1"/>
    <property type="molecule type" value="Genomic_DNA"/>
</dbReference>
<dbReference type="Proteomes" id="UP000019184">
    <property type="component" value="Unassembled WGS sequence"/>
</dbReference>
<sequence length="59" mass="6564">MTVTAGLGTIRLNGSAYWVLQHPQDRAAPDLVILVVSPSSPYLTAPRPPYTDFYRVHRP</sequence>
<evidence type="ECO:0000313" key="1">
    <source>
        <dbReference type="EMBL" id="CDH45400.1"/>
    </source>
</evidence>
<protein>
    <submittedName>
        <fullName evidence="1">Uncharacterized protein</fullName>
    </submittedName>
</protein>
<dbReference type="AlphaFoldDB" id="A0A7U7GBQ3"/>
<reference evidence="1 2" key="1">
    <citation type="journal article" date="2014" name="ISME J.">
        <title>Candidatus Competibacter-lineage genomes retrieved from metagenomes reveal functional metabolic diversity.</title>
        <authorList>
            <person name="McIlroy S.J."/>
            <person name="Albertsen M."/>
            <person name="Andresen E.K."/>
            <person name="Saunders A.M."/>
            <person name="Kristiansen R."/>
            <person name="Stokholm-Bjerregaard M."/>
            <person name="Nielsen K.L."/>
            <person name="Nielsen P.H."/>
        </authorList>
    </citation>
    <scope>NUCLEOTIDE SEQUENCE [LARGE SCALE GENOMIC DNA]</scope>
    <source>
        <strain evidence="1 2">Run_B_J11</strain>
    </source>
</reference>
<organism evidence="1 2">
    <name type="scientific">Candidatus Contendobacter odensis Run_B_J11</name>
    <dbReference type="NCBI Taxonomy" id="1400861"/>
    <lineage>
        <taxon>Bacteria</taxon>
        <taxon>Pseudomonadati</taxon>
        <taxon>Pseudomonadota</taxon>
        <taxon>Gammaproteobacteria</taxon>
        <taxon>Candidatus Competibacteraceae</taxon>
        <taxon>Candidatus Contendibacter</taxon>
    </lineage>
</organism>
<keyword evidence="2" id="KW-1185">Reference proteome</keyword>
<evidence type="ECO:0000313" key="2">
    <source>
        <dbReference type="Proteomes" id="UP000019184"/>
    </source>
</evidence>